<proteinExistence type="predicted"/>
<name>A0A1H8SNQ7_9SPHI</name>
<evidence type="ECO:0000313" key="3">
    <source>
        <dbReference type="Proteomes" id="UP000198942"/>
    </source>
</evidence>
<accession>A0A1H8SNQ7</accession>
<dbReference type="EMBL" id="FOCL01000013">
    <property type="protein sequence ID" value="SEO80410.1"/>
    <property type="molecule type" value="Genomic_DNA"/>
</dbReference>
<evidence type="ECO:0000313" key="2">
    <source>
        <dbReference type="EMBL" id="SEO80410.1"/>
    </source>
</evidence>
<gene>
    <name evidence="2" type="ORF">SAMN05192574_11389</name>
</gene>
<sequence>MKTIKFFAFFAFMLTMSFKGFSQTKTGQVYLIRVTGYTGSMVNYRFYIDDKLVCKLKNKSFSIHDLAEGQHTVSVVSGGISNGKKSEPLTITVVEGKVNYVSVVSTQAGYVNKITCQEITQNSADPLLAKAKQNKNCETAN</sequence>
<dbReference type="RefSeq" id="WP_091219138.1">
    <property type="nucleotide sequence ID" value="NZ_FOCL01000013.1"/>
</dbReference>
<evidence type="ECO:0000256" key="1">
    <source>
        <dbReference type="SAM" id="SignalP"/>
    </source>
</evidence>
<dbReference type="Proteomes" id="UP000198942">
    <property type="component" value="Unassembled WGS sequence"/>
</dbReference>
<feature type="signal peptide" evidence="1">
    <location>
        <begin position="1"/>
        <end position="22"/>
    </location>
</feature>
<dbReference type="STRING" id="551995.SAMN05192574_11389"/>
<evidence type="ECO:0008006" key="4">
    <source>
        <dbReference type="Google" id="ProtNLM"/>
    </source>
</evidence>
<dbReference type="AlphaFoldDB" id="A0A1H8SNQ7"/>
<keyword evidence="1" id="KW-0732">Signal</keyword>
<organism evidence="2 3">
    <name type="scientific">Mucilaginibacter gossypiicola</name>
    <dbReference type="NCBI Taxonomy" id="551995"/>
    <lineage>
        <taxon>Bacteria</taxon>
        <taxon>Pseudomonadati</taxon>
        <taxon>Bacteroidota</taxon>
        <taxon>Sphingobacteriia</taxon>
        <taxon>Sphingobacteriales</taxon>
        <taxon>Sphingobacteriaceae</taxon>
        <taxon>Mucilaginibacter</taxon>
    </lineage>
</organism>
<dbReference type="OrthoDB" id="1350465at2"/>
<protein>
    <recommendedName>
        <fullName evidence="4">DUF2846 domain-containing protein</fullName>
    </recommendedName>
</protein>
<keyword evidence="3" id="KW-1185">Reference proteome</keyword>
<feature type="chain" id="PRO_5011594015" description="DUF2846 domain-containing protein" evidence="1">
    <location>
        <begin position="23"/>
        <end position="141"/>
    </location>
</feature>
<reference evidence="3" key="1">
    <citation type="submission" date="2016-10" db="EMBL/GenBank/DDBJ databases">
        <authorList>
            <person name="Varghese N."/>
            <person name="Submissions S."/>
        </authorList>
    </citation>
    <scope>NUCLEOTIDE SEQUENCE [LARGE SCALE GENOMIC DNA]</scope>
    <source>
        <strain evidence="3">Gh-48</strain>
    </source>
</reference>